<gene>
    <name evidence="2" type="ORF">OIDMADRAFT_57931</name>
</gene>
<evidence type="ECO:0000313" key="2">
    <source>
        <dbReference type="EMBL" id="KIM97306.1"/>
    </source>
</evidence>
<dbReference type="AlphaFoldDB" id="A0A0C3H4B5"/>
<dbReference type="EMBL" id="KN832882">
    <property type="protein sequence ID" value="KIM97306.1"/>
    <property type="molecule type" value="Genomic_DNA"/>
</dbReference>
<proteinExistence type="predicted"/>
<evidence type="ECO:0000313" key="3">
    <source>
        <dbReference type="Proteomes" id="UP000054321"/>
    </source>
</evidence>
<reference evidence="3" key="2">
    <citation type="submission" date="2015-01" db="EMBL/GenBank/DDBJ databases">
        <title>Evolutionary Origins and Diversification of the Mycorrhizal Mutualists.</title>
        <authorList>
            <consortium name="DOE Joint Genome Institute"/>
            <consortium name="Mycorrhizal Genomics Consortium"/>
            <person name="Kohler A."/>
            <person name="Kuo A."/>
            <person name="Nagy L.G."/>
            <person name="Floudas D."/>
            <person name="Copeland A."/>
            <person name="Barry K.W."/>
            <person name="Cichocki N."/>
            <person name="Veneault-Fourrey C."/>
            <person name="LaButti K."/>
            <person name="Lindquist E.A."/>
            <person name="Lipzen A."/>
            <person name="Lundell T."/>
            <person name="Morin E."/>
            <person name="Murat C."/>
            <person name="Riley R."/>
            <person name="Ohm R."/>
            <person name="Sun H."/>
            <person name="Tunlid A."/>
            <person name="Henrissat B."/>
            <person name="Grigoriev I.V."/>
            <person name="Hibbett D.S."/>
            <person name="Martin F."/>
        </authorList>
    </citation>
    <scope>NUCLEOTIDE SEQUENCE [LARGE SCALE GENOMIC DNA]</scope>
    <source>
        <strain evidence="3">Zn</strain>
    </source>
</reference>
<accession>A0A0C3H4B5</accession>
<feature type="region of interest" description="Disordered" evidence="1">
    <location>
        <begin position="47"/>
        <end position="70"/>
    </location>
</feature>
<dbReference type="InParanoid" id="A0A0C3H4B5"/>
<evidence type="ECO:0000256" key="1">
    <source>
        <dbReference type="SAM" id="MobiDB-lite"/>
    </source>
</evidence>
<name>A0A0C3H4B5_OIDMZ</name>
<reference evidence="2 3" key="1">
    <citation type="submission" date="2014-04" db="EMBL/GenBank/DDBJ databases">
        <authorList>
            <consortium name="DOE Joint Genome Institute"/>
            <person name="Kuo A."/>
            <person name="Martino E."/>
            <person name="Perotto S."/>
            <person name="Kohler A."/>
            <person name="Nagy L.G."/>
            <person name="Floudas D."/>
            <person name="Copeland A."/>
            <person name="Barry K.W."/>
            <person name="Cichocki N."/>
            <person name="Veneault-Fourrey C."/>
            <person name="LaButti K."/>
            <person name="Lindquist E.A."/>
            <person name="Lipzen A."/>
            <person name="Lundell T."/>
            <person name="Morin E."/>
            <person name="Murat C."/>
            <person name="Sun H."/>
            <person name="Tunlid A."/>
            <person name="Henrissat B."/>
            <person name="Grigoriev I.V."/>
            <person name="Hibbett D.S."/>
            <person name="Martin F."/>
            <person name="Nordberg H.P."/>
            <person name="Cantor M.N."/>
            <person name="Hua S.X."/>
        </authorList>
    </citation>
    <scope>NUCLEOTIDE SEQUENCE [LARGE SCALE GENOMIC DNA]</scope>
    <source>
        <strain evidence="2 3">Zn</strain>
    </source>
</reference>
<sequence>MTSEVVFQLSSVYRAIAVLWMAMFATATLPANSVLSDDIEAVSTLTGSDNLSGDSAGKFENEASHSNGDSCSSTCVLIADGTSSRKNDIVCSSWEWKRTTLQNLASEVPFDDRSAEATR</sequence>
<dbReference type="Proteomes" id="UP000054321">
    <property type="component" value="Unassembled WGS sequence"/>
</dbReference>
<protein>
    <submittedName>
        <fullName evidence="2">Uncharacterized protein</fullName>
    </submittedName>
</protein>
<dbReference type="HOGENOM" id="CLU_2062155_0_0_1"/>
<organism evidence="2 3">
    <name type="scientific">Oidiodendron maius (strain Zn)</name>
    <dbReference type="NCBI Taxonomy" id="913774"/>
    <lineage>
        <taxon>Eukaryota</taxon>
        <taxon>Fungi</taxon>
        <taxon>Dikarya</taxon>
        <taxon>Ascomycota</taxon>
        <taxon>Pezizomycotina</taxon>
        <taxon>Leotiomycetes</taxon>
        <taxon>Leotiomycetes incertae sedis</taxon>
        <taxon>Myxotrichaceae</taxon>
        <taxon>Oidiodendron</taxon>
    </lineage>
</organism>
<keyword evidence="3" id="KW-1185">Reference proteome</keyword>